<dbReference type="GO" id="GO:0003677">
    <property type="term" value="F:DNA binding"/>
    <property type="evidence" value="ECO:0007669"/>
    <property type="project" value="UniProtKB-KW"/>
</dbReference>
<dbReference type="OrthoDB" id="1751331at2759"/>
<evidence type="ECO:0000256" key="2">
    <source>
        <dbReference type="SAM" id="MobiDB-lite"/>
    </source>
</evidence>
<feature type="region of interest" description="Disordered" evidence="2">
    <location>
        <begin position="185"/>
        <end position="222"/>
    </location>
</feature>
<feature type="compositionally biased region" description="Acidic residues" evidence="2">
    <location>
        <begin position="653"/>
        <end position="678"/>
    </location>
</feature>
<dbReference type="STRING" id="1353952.A0A165HXD3"/>
<dbReference type="CDD" id="cd04475">
    <property type="entry name" value="RPA1_DBD_B"/>
    <property type="match status" value="1"/>
</dbReference>
<organism evidence="4 5">
    <name type="scientific">Calocera cornea HHB12733</name>
    <dbReference type="NCBI Taxonomy" id="1353952"/>
    <lineage>
        <taxon>Eukaryota</taxon>
        <taxon>Fungi</taxon>
        <taxon>Dikarya</taxon>
        <taxon>Basidiomycota</taxon>
        <taxon>Agaricomycotina</taxon>
        <taxon>Dacrymycetes</taxon>
        <taxon>Dacrymycetales</taxon>
        <taxon>Dacrymycetaceae</taxon>
        <taxon>Calocera</taxon>
    </lineage>
</organism>
<feature type="region of interest" description="Disordered" evidence="2">
    <location>
        <begin position="644"/>
        <end position="678"/>
    </location>
</feature>
<keyword evidence="5" id="KW-1185">Reference proteome</keyword>
<feature type="compositionally biased region" description="Low complexity" evidence="2">
    <location>
        <begin position="187"/>
        <end position="201"/>
    </location>
</feature>
<reference evidence="4 5" key="1">
    <citation type="journal article" date="2016" name="Mol. Biol. Evol.">
        <title>Comparative Genomics of Early-Diverging Mushroom-Forming Fungi Provides Insights into the Origins of Lignocellulose Decay Capabilities.</title>
        <authorList>
            <person name="Nagy L.G."/>
            <person name="Riley R."/>
            <person name="Tritt A."/>
            <person name="Adam C."/>
            <person name="Daum C."/>
            <person name="Floudas D."/>
            <person name="Sun H."/>
            <person name="Yadav J.S."/>
            <person name="Pangilinan J."/>
            <person name="Larsson K.H."/>
            <person name="Matsuura K."/>
            <person name="Barry K."/>
            <person name="Labutti K."/>
            <person name="Kuo R."/>
            <person name="Ohm R.A."/>
            <person name="Bhattacharya S.S."/>
            <person name="Shirouzu T."/>
            <person name="Yoshinaga Y."/>
            <person name="Martin F.M."/>
            <person name="Grigoriev I.V."/>
            <person name="Hibbett D.S."/>
        </authorList>
    </citation>
    <scope>NUCLEOTIDE SEQUENCE [LARGE SCALE GENOMIC DNA]</scope>
    <source>
        <strain evidence="4 5">HHB12733</strain>
    </source>
</reference>
<protein>
    <recommendedName>
        <fullName evidence="3">Replication protein A OB domain-containing protein</fullName>
    </recommendedName>
</protein>
<evidence type="ECO:0000259" key="3">
    <source>
        <dbReference type="Pfam" id="PF16900"/>
    </source>
</evidence>
<evidence type="ECO:0000313" key="5">
    <source>
        <dbReference type="Proteomes" id="UP000076842"/>
    </source>
</evidence>
<dbReference type="AlphaFoldDB" id="A0A165HXD3"/>
<feature type="domain" description="Replication protein A OB" evidence="3">
    <location>
        <begin position="361"/>
        <end position="445"/>
    </location>
</feature>
<dbReference type="Gene3D" id="2.40.50.140">
    <property type="entry name" value="Nucleic acid-binding proteins"/>
    <property type="match status" value="4"/>
</dbReference>
<dbReference type="Pfam" id="PF16900">
    <property type="entry name" value="REPA_OB_2"/>
    <property type="match status" value="1"/>
</dbReference>
<name>A0A165HXD3_9BASI</name>
<dbReference type="SUPFAM" id="SSF50249">
    <property type="entry name" value="Nucleic acid-binding proteins"/>
    <property type="match status" value="3"/>
</dbReference>
<evidence type="ECO:0000313" key="4">
    <source>
        <dbReference type="EMBL" id="KZT59870.1"/>
    </source>
</evidence>
<proteinExistence type="predicted"/>
<sequence length="678" mass="74492">MAENVQPGACADLMQGFDNEVDFYFQVVKADCAGVRGQTLRSEEYRLTLSDCEWTIQVMLDPRLNHILVEAGALGLLRVKRVTRAVISMTRIIVITSAYVVPWEGERMLLGEPVAMNQSTRAAVGTAGPLRPPPTAAMERLTVDPPSGRGSPTLLSRVTKAITNVGNAVKSTSATVAKPTVATANLPGRTTAPRTTNAPPNEAVGRRRGPIAGAPPGRRTGWGHVGDAFDEEGNPLGEEEVEPVPLNTLDATSTRYLVHVRVIEKNPRKPWHNANGQGYLLPMVVQDQWRNKMKVVAFDEKVIRAIEAEIIVGSTVGVHPFDMTLGKGRNSGFQHIADTGSIPFGQATYTAIDLLSGFVGQERVDVMATILSVSPIEHFKDDKGKPKNRRELAVGDESMRSMRVVIWSDRAVSFAGKPGDIVSLLGVVIDSYGGGSLNVYRETGIELNPTTEKATKMRRWFERLAEGAQFQSVLSGYSAGCQLPENILPRSVAISMKRLKKSDMGRGSRVDTFNIVEKILEAEYDCTYRSCTFEGCNKKLDLNNRCGIGLHNPQRAGVHRYCFLLKLRVGQPGDFYDITAFDGVVDKMLGMSANKAAWPAYDRLKDDAIDRLINQTWWFTVQTRTKEWNSGSIRTNSVKGAVRIDDGDGTVIPDEEYEADSDDDDHEVDPELDVDVED</sequence>
<accession>A0A165HXD3</accession>
<dbReference type="InParanoid" id="A0A165HXD3"/>
<dbReference type="InterPro" id="IPR031657">
    <property type="entry name" value="REPA_OB_2"/>
</dbReference>
<dbReference type="Proteomes" id="UP000076842">
    <property type="component" value="Unassembled WGS sequence"/>
</dbReference>
<gene>
    <name evidence="4" type="ORF">CALCODRAFT_481172</name>
</gene>
<evidence type="ECO:0000256" key="1">
    <source>
        <dbReference type="ARBA" id="ARBA00023125"/>
    </source>
</evidence>
<dbReference type="EMBL" id="KV423936">
    <property type="protein sequence ID" value="KZT59870.1"/>
    <property type="molecule type" value="Genomic_DNA"/>
</dbReference>
<dbReference type="InterPro" id="IPR012340">
    <property type="entry name" value="NA-bd_OB-fold"/>
</dbReference>
<keyword evidence="1" id="KW-0238">DNA-binding</keyword>